<feature type="domain" description="Survival protein SurE-like phosphatase/nucleotidase" evidence="8">
    <location>
        <begin position="8"/>
        <end position="199"/>
    </location>
</feature>
<dbReference type="HAMAP" id="MF_00060">
    <property type="entry name" value="SurE"/>
    <property type="match status" value="1"/>
</dbReference>
<dbReference type="EMBL" id="JALKHS010000010">
    <property type="protein sequence ID" value="MCK0532607.1"/>
    <property type="molecule type" value="Genomic_DNA"/>
</dbReference>
<keyword evidence="3 7" id="KW-0963">Cytoplasm</keyword>
<dbReference type="PANTHER" id="PTHR30457">
    <property type="entry name" value="5'-NUCLEOTIDASE SURE"/>
    <property type="match status" value="1"/>
</dbReference>
<evidence type="ECO:0000259" key="8">
    <source>
        <dbReference type="Pfam" id="PF01975"/>
    </source>
</evidence>
<evidence type="ECO:0000256" key="5">
    <source>
        <dbReference type="ARBA" id="ARBA00022741"/>
    </source>
</evidence>
<protein>
    <recommendedName>
        <fullName evidence="7">5'-nucleotidase SurE</fullName>
        <ecNumber evidence="7">3.1.3.5</ecNumber>
    </recommendedName>
    <alternativeName>
        <fullName evidence="7">Nucleoside 5'-monophosphate phosphohydrolase</fullName>
    </alternativeName>
</protein>
<feature type="binding site" evidence="7">
    <location>
        <position position="45"/>
    </location>
    <ligand>
        <name>a divalent metal cation</name>
        <dbReference type="ChEBI" id="CHEBI:60240"/>
    </ligand>
</feature>
<dbReference type="InterPro" id="IPR036523">
    <property type="entry name" value="SurE-like_sf"/>
</dbReference>
<accession>A0ABT0DZR1</accession>
<sequence length="290" mass="30871">MSEVIMDVLLTNDDGYQAGGMAAIRDAMINAGLNVLSVAPDGPRSGTSRSASFRKPVVMTRDGGDDRNPIYRADGTPVDCVRAAILSGLAKDVRLVVSGINEGANLGDDATYSSTFGSAAEGALLGLPALSISQQARDGRFRLVDLTDYDYGWCSEVGAELAAWMIASPPPPRSILNVNAPGILKDRRLKITALDHRVWDPGHYEAVETDSGHGWYTFLTNVDRDPVFTMRPGSDASAVAAGHVSVTPVSFDFGDVRAAGRLRRWLRQSVDVINPRLGASDGECRSGCCG</sequence>
<comment type="caution">
    <text evidence="9">The sequence shown here is derived from an EMBL/GenBank/DDBJ whole genome shotgun (WGS) entry which is preliminary data.</text>
</comment>
<dbReference type="InterPro" id="IPR002828">
    <property type="entry name" value="SurE-like_Pase/nucleotidase"/>
</dbReference>
<comment type="function">
    <text evidence="7">Nucleotidase that shows phosphatase activity on nucleoside 5'-monophosphates.</text>
</comment>
<evidence type="ECO:0000256" key="4">
    <source>
        <dbReference type="ARBA" id="ARBA00022723"/>
    </source>
</evidence>
<proteinExistence type="inferred from homology"/>
<dbReference type="Proteomes" id="UP001203512">
    <property type="component" value="Unassembled WGS sequence"/>
</dbReference>
<evidence type="ECO:0000256" key="7">
    <source>
        <dbReference type="HAMAP-Rule" id="MF_00060"/>
    </source>
</evidence>
<dbReference type="InterPro" id="IPR030048">
    <property type="entry name" value="SurE"/>
</dbReference>
<name>A0ABT0DZR1_9SPHN</name>
<evidence type="ECO:0000256" key="2">
    <source>
        <dbReference type="ARBA" id="ARBA00011062"/>
    </source>
</evidence>
<comment type="catalytic activity">
    <reaction evidence="1 7">
        <text>a ribonucleoside 5'-phosphate + H2O = a ribonucleoside + phosphate</text>
        <dbReference type="Rhea" id="RHEA:12484"/>
        <dbReference type="ChEBI" id="CHEBI:15377"/>
        <dbReference type="ChEBI" id="CHEBI:18254"/>
        <dbReference type="ChEBI" id="CHEBI:43474"/>
        <dbReference type="ChEBI" id="CHEBI:58043"/>
        <dbReference type="EC" id="3.1.3.5"/>
    </reaction>
</comment>
<evidence type="ECO:0000313" key="10">
    <source>
        <dbReference type="Proteomes" id="UP001203512"/>
    </source>
</evidence>
<keyword evidence="4 7" id="KW-0479">Metal-binding</keyword>
<keyword evidence="10" id="KW-1185">Reference proteome</keyword>
<dbReference type="Gene3D" id="3.40.1210.10">
    <property type="entry name" value="Survival protein SurE-like phosphatase/nucleotidase"/>
    <property type="match status" value="1"/>
</dbReference>
<feature type="binding site" evidence="7">
    <location>
        <position position="101"/>
    </location>
    <ligand>
        <name>a divalent metal cation</name>
        <dbReference type="ChEBI" id="CHEBI:60240"/>
    </ligand>
</feature>
<keyword evidence="5 7" id="KW-0547">Nucleotide-binding</keyword>
<comment type="subcellular location">
    <subcellularLocation>
        <location evidence="7">Cytoplasm</location>
    </subcellularLocation>
</comment>
<organism evidence="9 10">
    <name type="scientific">Sphingobium agri</name>
    <dbReference type="NCBI Taxonomy" id="2933566"/>
    <lineage>
        <taxon>Bacteria</taxon>
        <taxon>Pseudomonadati</taxon>
        <taxon>Pseudomonadota</taxon>
        <taxon>Alphaproteobacteria</taxon>
        <taxon>Sphingomonadales</taxon>
        <taxon>Sphingomonadaceae</taxon>
        <taxon>Sphingobium</taxon>
    </lineage>
</organism>
<feature type="binding site" evidence="7">
    <location>
        <position position="13"/>
    </location>
    <ligand>
        <name>a divalent metal cation</name>
        <dbReference type="ChEBI" id="CHEBI:60240"/>
    </ligand>
</feature>
<dbReference type="GO" id="GO:0008253">
    <property type="term" value="F:5'-nucleotidase activity"/>
    <property type="evidence" value="ECO:0007669"/>
    <property type="project" value="UniProtKB-EC"/>
</dbReference>
<keyword evidence="6 7" id="KW-0378">Hydrolase</keyword>
<feature type="binding site" evidence="7">
    <location>
        <position position="14"/>
    </location>
    <ligand>
        <name>a divalent metal cation</name>
        <dbReference type="ChEBI" id="CHEBI:60240"/>
    </ligand>
</feature>
<gene>
    <name evidence="7 9" type="primary">surE</name>
    <name evidence="9" type="ORF">MU848_13535</name>
</gene>
<evidence type="ECO:0000313" key="9">
    <source>
        <dbReference type="EMBL" id="MCK0532607.1"/>
    </source>
</evidence>
<evidence type="ECO:0000256" key="3">
    <source>
        <dbReference type="ARBA" id="ARBA00022490"/>
    </source>
</evidence>
<dbReference type="EC" id="3.1.3.5" evidence="7"/>
<reference evidence="9 10" key="1">
    <citation type="submission" date="2022-04" db="EMBL/GenBank/DDBJ databases">
        <authorList>
            <person name="Huq M.A."/>
        </authorList>
    </citation>
    <scope>NUCLEOTIDE SEQUENCE [LARGE SCALE GENOMIC DNA]</scope>
    <source>
        <strain evidence="9 10">MAH-33</strain>
    </source>
</reference>
<dbReference type="Pfam" id="PF01975">
    <property type="entry name" value="SurE"/>
    <property type="match status" value="1"/>
</dbReference>
<dbReference type="GO" id="GO:0008254">
    <property type="term" value="F:3'-nucleotidase activity"/>
    <property type="evidence" value="ECO:0007669"/>
    <property type="project" value="UniProtKB-EC"/>
</dbReference>
<dbReference type="PANTHER" id="PTHR30457:SF12">
    <property type="entry name" value="5'_3'-NUCLEOTIDASE SURE"/>
    <property type="match status" value="1"/>
</dbReference>
<dbReference type="NCBIfam" id="TIGR00087">
    <property type="entry name" value="surE"/>
    <property type="match status" value="1"/>
</dbReference>
<comment type="similarity">
    <text evidence="2 7">Belongs to the SurE nucleotidase family.</text>
</comment>
<evidence type="ECO:0000256" key="1">
    <source>
        <dbReference type="ARBA" id="ARBA00000815"/>
    </source>
</evidence>
<comment type="cofactor">
    <cofactor evidence="7">
        <name>a divalent metal cation</name>
        <dbReference type="ChEBI" id="CHEBI:60240"/>
    </cofactor>
    <text evidence="7">Binds 1 divalent metal cation per subunit.</text>
</comment>
<evidence type="ECO:0000256" key="6">
    <source>
        <dbReference type="ARBA" id="ARBA00022801"/>
    </source>
</evidence>
<dbReference type="RefSeq" id="WP_201516260.1">
    <property type="nucleotide sequence ID" value="NZ_JALKHS010000010.1"/>
</dbReference>
<dbReference type="SUPFAM" id="SSF64167">
    <property type="entry name" value="SurE-like"/>
    <property type="match status" value="1"/>
</dbReference>